<reference evidence="2 3" key="1">
    <citation type="submission" date="2024-08" db="EMBL/GenBank/DDBJ databases">
        <authorList>
            <person name="Ishaq N."/>
        </authorList>
    </citation>
    <scope>NUCLEOTIDE SEQUENCE [LARGE SCALE GENOMIC DNA]</scope>
    <source>
        <strain evidence="2 3">JCM 30400</strain>
    </source>
</reference>
<proteinExistence type="predicted"/>
<dbReference type="RefSeq" id="WP_371844716.1">
    <property type="nucleotide sequence ID" value="NZ_JBGMEL010000023.1"/>
</dbReference>
<feature type="signal peptide" evidence="1">
    <location>
        <begin position="1"/>
        <end position="25"/>
    </location>
</feature>
<dbReference type="EMBL" id="JBGMEL010000023">
    <property type="protein sequence ID" value="MFA0792345.1"/>
    <property type="molecule type" value="Genomic_DNA"/>
</dbReference>
<keyword evidence="1" id="KW-0732">Signal</keyword>
<sequence length="215" mass="24581">MHKFYRPWIFIFYSVLSLMPLPAFSDDSVGTHGMVLFSVDGQLVASHMPLHGGQHARQLIMTLESDNNKEIIKLIQSAQRVTLKPETFSLNRLRNGSLNTFRGDVFKGHFERKGKIHLKAIRFRVANKLLDSPLKQQRNGHYRLLNLGQENLLIHEIAAPLSFDQILAVTADSSTPKSINTRSELPISITHWPDSLKEAGITFRQQLYFETQDFQ</sequence>
<evidence type="ECO:0000313" key="2">
    <source>
        <dbReference type="EMBL" id="MFA0792345.1"/>
    </source>
</evidence>
<protein>
    <submittedName>
        <fullName evidence="2">Uncharacterized protein</fullName>
    </submittedName>
</protein>
<accession>A0ABV4NSF2</accession>
<name>A0ABV4NSF2_9GAMM</name>
<comment type="caution">
    <text evidence="2">The sequence shown here is derived from an EMBL/GenBank/DDBJ whole genome shotgun (WGS) entry which is preliminary data.</text>
</comment>
<organism evidence="2 3">
    <name type="scientific">Microbulbifer echini</name>
    <dbReference type="NCBI Taxonomy" id="1529067"/>
    <lineage>
        <taxon>Bacteria</taxon>
        <taxon>Pseudomonadati</taxon>
        <taxon>Pseudomonadota</taxon>
        <taxon>Gammaproteobacteria</taxon>
        <taxon>Cellvibrionales</taxon>
        <taxon>Microbulbiferaceae</taxon>
        <taxon>Microbulbifer</taxon>
    </lineage>
</organism>
<gene>
    <name evidence="2" type="ORF">ACCI51_17540</name>
</gene>
<evidence type="ECO:0000256" key="1">
    <source>
        <dbReference type="SAM" id="SignalP"/>
    </source>
</evidence>
<evidence type="ECO:0000313" key="3">
    <source>
        <dbReference type="Proteomes" id="UP001569414"/>
    </source>
</evidence>
<feature type="chain" id="PRO_5046122491" evidence="1">
    <location>
        <begin position="26"/>
        <end position="215"/>
    </location>
</feature>
<keyword evidence="3" id="KW-1185">Reference proteome</keyword>
<dbReference type="Proteomes" id="UP001569414">
    <property type="component" value="Unassembled WGS sequence"/>
</dbReference>